<protein>
    <submittedName>
        <fullName evidence="1">Uncharacterized protein</fullName>
    </submittedName>
</protein>
<accession>A0A4U8V0C6</accession>
<dbReference type="EMBL" id="AZBU02000001">
    <property type="protein sequence ID" value="TMS39271.1"/>
    <property type="molecule type" value="Genomic_DNA"/>
</dbReference>
<reference evidence="1 2" key="1">
    <citation type="journal article" date="2015" name="Genome Biol.">
        <title>Comparative genomics of Steinernema reveals deeply conserved gene regulatory networks.</title>
        <authorList>
            <person name="Dillman A.R."/>
            <person name="Macchietto M."/>
            <person name="Porter C.F."/>
            <person name="Rogers A."/>
            <person name="Williams B."/>
            <person name="Antoshechkin I."/>
            <person name="Lee M.M."/>
            <person name="Goodwin Z."/>
            <person name="Lu X."/>
            <person name="Lewis E.E."/>
            <person name="Goodrich-Blair H."/>
            <person name="Stock S.P."/>
            <person name="Adams B.J."/>
            <person name="Sternberg P.W."/>
            <person name="Mortazavi A."/>
        </authorList>
    </citation>
    <scope>NUCLEOTIDE SEQUENCE [LARGE SCALE GENOMIC DNA]</scope>
    <source>
        <strain evidence="1 2">ALL</strain>
    </source>
</reference>
<comment type="caution">
    <text evidence="1">The sequence shown here is derived from an EMBL/GenBank/DDBJ whole genome shotgun (WGS) entry which is preliminary data.</text>
</comment>
<sequence>MTNLRRRRPHQGNLRKPLRTNLALRRRQKLWLACFLRATTLHPAQNQPNICHDLQVWLLMIMTFIWT</sequence>
<reference evidence="1 2" key="2">
    <citation type="journal article" date="2019" name="G3 (Bethesda)">
        <title>Hybrid Assembly of the Genome of the Entomopathogenic Nematode Steinernema carpocapsae Identifies the X-Chromosome.</title>
        <authorList>
            <person name="Serra L."/>
            <person name="Macchietto M."/>
            <person name="Macias-Munoz A."/>
            <person name="McGill C.J."/>
            <person name="Rodriguez I.M."/>
            <person name="Rodriguez B."/>
            <person name="Murad R."/>
            <person name="Mortazavi A."/>
        </authorList>
    </citation>
    <scope>NUCLEOTIDE SEQUENCE [LARGE SCALE GENOMIC DNA]</scope>
    <source>
        <strain evidence="1 2">ALL</strain>
    </source>
</reference>
<gene>
    <name evidence="1" type="ORF">L596_005820</name>
</gene>
<proteinExistence type="predicted"/>
<evidence type="ECO:0000313" key="1">
    <source>
        <dbReference type="EMBL" id="TMS39271.1"/>
    </source>
</evidence>
<name>A0A4U8V0C6_STECR</name>
<dbReference type="Proteomes" id="UP000298663">
    <property type="component" value="Chromosome X"/>
</dbReference>
<dbReference type="EMBL" id="CM016762">
    <property type="protein sequence ID" value="TMS39271.1"/>
    <property type="molecule type" value="Genomic_DNA"/>
</dbReference>
<keyword evidence="2" id="KW-1185">Reference proteome</keyword>
<organism evidence="1 2">
    <name type="scientific">Steinernema carpocapsae</name>
    <name type="common">Entomopathogenic nematode</name>
    <dbReference type="NCBI Taxonomy" id="34508"/>
    <lineage>
        <taxon>Eukaryota</taxon>
        <taxon>Metazoa</taxon>
        <taxon>Ecdysozoa</taxon>
        <taxon>Nematoda</taxon>
        <taxon>Chromadorea</taxon>
        <taxon>Rhabditida</taxon>
        <taxon>Tylenchina</taxon>
        <taxon>Panagrolaimomorpha</taxon>
        <taxon>Strongyloidoidea</taxon>
        <taxon>Steinernematidae</taxon>
        <taxon>Steinernema</taxon>
    </lineage>
</organism>
<evidence type="ECO:0000313" key="2">
    <source>
        <dbReference type="Proteomes" id="UP000298663"/>
    </source>
</evidence>
<dbReference type="AlphaFoldDB" id="A0A4U8V0C6"/>